<organism evidence="2 3">
    <name type="scientific">Uabimicrobium amorphum</name>
    <dbReference type="NCBI Taxonomy" id="2596890"/>
    <lineage>
        <taxon>Bacteria</taxon>
        <taxon>Pseudomonadati</taxon>
        <taxon>Planctomycetota</taxon>
        <taxon>Candidatus Uabimicrobiia</taxon>
        <taxon>Candidatus Uabimicrobiales</taxon>
        <taxon>Candidatus Uabimicrobiaceae</taxon>
        <taxon>Candidatus Uabimicrobium</taxon>
    </lineage>
</organism>
<feature type="signal peptide" evidence="1">
    <location>
        <begin position="1"/>
        <end position="24"/>
    </location>
</feature>
<dbReference type="AlphaFoldDB" id="A0A5S9F5D9"/>
<dbReference type="PROSITE" id="PS51257">
    <property type="entry name" value="PROKAR_LIPOPROTEIN"/>
    <property type="match status" value="1"/>
</dbReference>
<evidence type="ECO:0000313" key="3">
    <source>
        <dbReference type="Proteomes" id="UP000326354"/>
    </source>
</evidence>
<dbReference type="RefSeq" id="WP_151970552.1">
    <property type="nucleotide sequence ID" value="NZ_AP019860.1"/>
</dbReference>
<evidence type="ECO:0000256" key="1">
    <source>
        <dbReference type="SAM" id="SignalP"/>
    </source>
</evidence>
<proteinExistence type="predicted"/>
<keyword evidence="1" id="KW-0732">Signal</keyword>
<feature type="chain" id="PRO_5024994846" evidence="1">
    <location>
        <begin position="25"/>
        <end position="447"/>
    </location>
</feature>
<reference evidence="2 3" key="1">
    <citation type="submission" date="2019-08" db="EMBL/GenBank/DDBJ databases">
        <title>Complete genome sequence of Candidatus Uab amorphum.</title>
        <authorList>
            <person name="Shiratori T."/>
            <person name="Suzuki S."/>
            <person name="Kakizawa Y."/>
            <person name="Ishida K."/>
        </authorList>
    </citation>
    <scope>NUCLEOTIDE SEQUENCE [LARGE SCALE GENOMIC DNA]</scope>
    <source>
        <strain evidence="2 3">SRT547</strain>
    </source>
</reference>
<sequence>MRKQSKIIKFASVIVLSLALVSCAKNIPVTPITGVAAFTGRALIGVSDADMINTAYADGKLGNRSGLKDTMTFVPLPLNPENSNMQTISTPNSVISWPQIVDVSKDGAYAFVVETKGTPPQETKQFDDVYSGFPDGSLLTVVSLRNKLQVTDQKKIGLNPSAIMVSPNKNLLAITTDGDGRELCLVGFANGQVENIYPFHIPTYKNEHFRGGARSVAWHPSGNYIALNIGDREVAFYKIVYNEKGVPQKIEPFGNKITTGKYLTMGSFTPDGNFFLISDVAWGDSQLSYLFNPRGTLTSIAFGEKTKYHCIVSRKEVGYSPEGFAMSPDGKLVVTVNINRTYLPSIFPATVWPYRERSSLTLLTFDRETGRIKVIAEYGFDGLLPENATFDASGKNLAVAIYHNREEKPREGFIEFWNVTKKDNYALERTGYKIPCMRGIHDLVLVP</sequence>
<accession>A0A5S9F5D9</accession>
<keyword evidence="3" id="KW-1185">Reference proteome</keyword>
<dbReference type="Proteomes" id="UP000326354">
    <property type="component" value="Chromosome"/>
</dbReference>
<dbReference type="InterPro" id="IPR015943">
    <property type="entry name" value="WD40/YVTN_repeat-like_dom_sf"/>
</dbReference>
<dbReference type="Gene3D" id="2.130.10.10">
    <property type="entry name" value="YVTN repeat-like/Quinoprotein amine dehydrogenase"/>
    <property type="match status" value="1"/>
</dbReference>
<name>A0A5S9F5D9_UABAM</name>
<dbReference type="KEGG" id="uam:UABAM_04884"/>
<dbReference type="OrthoDB" id="9790815at2"/>
<evidence type="ECO:0000313" key="2">
    <source>
        <dbReference type="EMBL" id="BBM86498.1"/>
    </source>
</evidence>
<dbReference type="EMBL" id="AP019860">
    <property type="protein sequence ID" value="BBM86498.1"/>
    <property type="molecule type" value="Genomic_DNA"/>
</dbReference>
<protein>
    <submittedName>
        <fullName evidence="2">Uncharacterized protein</fullName>
    </submittedName>
</protein>
<gene>
    <name evidence="2" type="ORF">UABAM_04884</name>
</gene>
<dbReference type="SUPFAM" id="SSF75011">
    <property type="entry name" value="3-carboxy-cis,cis-mucoante lactonizing enzyme"/>
    <property type="match status" value="1"/>
</dbReference>